<evidence type="ECO:0000313" key="2">
    <source>
        <dbReference type="Proteomes" id="UP000746612"/>
    </source>
</evidence>
<dbReference type="AlphaFoldDB" id="A0A9N8NFP2"/>
<dbReference type="Proteomes" id="UP000746612">
    <property type="component" value="Unassembled WGS sequence"/>
</dbReference>
<name>A0A9N8NFP2_GIBZA</name>
<dbReference type="EMBL" id="CAJPIJ010000090">
    <property type="protein sequence ID" value="CAG1971573.1"/>
    <property type="molecule type" value="Genomic_DNA"/>
</dbReference>
<sequence length="291" mass="31869">MSTRQTNYFLAPVGNPPEGPIRLGNIISNPAFADDAINEEYSPPTTELIEHNQPNFTFDMSVKKDRSFGVWASFLQTLGIGGDATVDWSKESSEQWACENLKTVSFSPKLSYISECLEDEGVQHYMRVNKPWLGSSKLYMITGIKIAYGAASTIEYAKQRGLNLKFGTDFSSLGVPISLGPEVGSSDTLSTKESQSGAEPFVFAFRLRKIKISRKGEVNHERYTKGTLLGGKKNGEKQDVDADAEAQVVVEGVEDFDADGEEFGLSSKDTFDDDSAGNAWCKAVIVENSDV</sequence>
<protein>
    <submittedName>
        <fullName evidence="1">Uncharacterized protein</fullName>
    </submittedName>
</protein>
<proteinExistence type="predicted"/>
<accession>A0A9N8NFP2</accession>
<gene>
    <name evidence="1" type="ORF">MDCFG202_LOCUS97462</name>
</gene>
<comment type="caution">
    <text evidence="1">The sequence shown here is derived from an EMBL/GenBank/DDBJ whole genome shotgun (WGS) entry which is preliminary data.</text>
</comment>
<evidence type="ECO:0000313" key="1">
    <source>
        <dbReference type="EMBL" id="CAG1971573.1"/>
    </source>
</evidence>
<reference evidence="1" key="1">
    <citation type="submission" date="2021-03" db="EMBL/GenBank/DDBJ databases">
        <authorList>
            <person name="Alouane T."/>
            <person name="Langin T."/>
            <person name="Bonhomme L."/>
        </authorList>
    </citation>
    <scope>NUCLEOTIDE SEQUENCE</scope>
    <source>
        <strain evidence="1">MDC_Fg202</strain>
    </source>
</reference>
<organism evidence="1 2">
    <name type="scientific">Gibberella zeae</name>
    <name type="common">Wheat head blight fungus</name>
    <name type="synonym">Fusarium graminearum</name>
    <dbReference type="NCBI Taxonomy" id="5518"/>
    <lineage>
        <taxon>Eukaryota</taxon>
        <taxon>Fungi</taxon>
        <taxon>Dikarya</taxon>
        <taxon>Ascomycota</taxon>
        <taxon>Pezizomycotina</taxon>
        <taxon>Sordariomycetes</taxon>
        <taxon>Hypocreomycetidae</taxon>
        <taxon>Hypocreales</taxon>
        <taxon>Nectriaceae</taxon>
        <taxon>Fusarium</taxon>
    </lineage>
</organism>